<dbReference type="RefSeq" id="WP_101334833.1">
    <property type="nucleotide sequence ID" value="NZ_PJNI01000010.1"/>
</dbReference>
<sequence length="340" mass="36503">MKKVLLSLGLLLSASVSAQDCSDLFISEYVEGWSNNKALEIYNPTQSTIDLSEYIIVRYSNGASFAGSEAAVQLSGMLPPYGAYVAVLDKRDENGTGQEAPIWDSLQVKADGFYCPDYNVSKAMYFNGNDAVTLEKGTLADLDAGTTQLIDLFGKIGEDPFGTYGGVEMNGWTTEDPYVGVGVVVTEDHSLIRKSTVKSGVTANPAKFNALAEWDSIPAVIPMLDQNGDPILDGSGDPRIKGNWATLGVHTCECNPLSVENEELINLAIYPNPSSNGVFELNANQKIVNVTVYSAVGQKVLEQKNTAGIQSINIGKQTGIYLVNIKTANGVVSSRRLIVK</sequence>
<dbReference type="OrthoDB" id="5485925at2"/>
<dbReference type="Pfam" id="PF18962">
    <property type="entry name" value="Por_Secre_tail"/>
    <property type="match status" value="1"/>
</dbReference>
<evidence type="ECO:0000313" key="5">
    <source>
        <dbReference type="Proteomes" id="UP000236654"/>
    </source>
</evidence>
<dbReference type="InterPro" id="IPR026444">
    <property type="entry name" value="Secre_tail"/>
</dbReference>
<dbReference type="Proteomes" id="UP000236654">
    <property type="component" value="Unassembled WGS sequence"/>
</dbReference>
<feature type="chain" id="PRO_5014119510" description="LTD domain-containing protein" evidence="2">
    <location>
        <begin position="19"/>
        <end position="340"/>
    </location>
</feature>
<protein>
    <recommendedName>
        <fullName evidence="3">LTD domain-containing protein</fullName>
    </recommendedName>
</protein>
<organism evidence="4 5">
    <name type="scientific">Brumimicrobium salinarum</name>
    <dbReference type="NCBI Taxonomy" id="2058658"/>
    <lineage>
        <taxon>Bacteria</taxon>
        <taxon>Pseudomonadati</taxon>
        <taxon>Bacteroidota</taxon>
        <taxon>Flavobacteriia</taxon>
        <taxon>Flavobacteriales</taxon>
        <taxon>Crocinitomicaceae</taxon>
        <taxon>Brumimicrobium</taxon>
    </lineage>
</organism>
<proteinExistence type="predicted"/>
<comment type="caution">
    <text evidence="4">The sequence shown here is derived from an EMBL/GenBank/DDBJ whole genome shotgun (WGS) entry which is preliminary data.</text>
</comment>
<gene>
    <name evidence="4" type="ORF">CW751_09820</name>
</gene>
<reference evidence="4 5" key="1">
    <citation type="submission" date="2017-12" db="EMBL/GenBank/DDBJ databases">
        <title>The draft genome sequence of Brumimicrobium saltpan LHR20.</title>
        <authorList>
            <person name="Do Z.-J."/>
            <person name="Luo H.-R."/>
        </authorList>
    </citation>
    <scope>NUCLEOTIDE SEQUENCE [LARGE SCALE GENOMIC DNA]</scope>
    <source>
        <strain evidence="4 5">LHR20</strain>
    </source>
</reference>
<dbReference type="EMBL" id="PJNI01000010">
    <property type="protein sequence ID" value="PKR80362.1"/>
    <property type="molecule type" value="Genomic_DNA"/>
</dbReference>
<dbReference type="NCBIfam" id="TIGR04183">
    <property type="entry name" value="Por_Secre_tail"/>
    <property type="match status" value="1"/>
</dbReference>
<evidence type="ECO:0000259" key="3">
    <source>
        <dbReference type="PROSITE" id="PS51841"/>
    </source>
</evidence>
<name>A0A2I0R1A5_9FLAO</name>
<dbReference type="Pfam" id="PF00932">
    <property type="entry name" value="LTD"/>
    <property type="match status" value="1"/>
</dbReference>
<evidence type="ECO:0000313" key="4">
    <source>
        <dbReference type="EMBL" id="PKR80362.1"/>
    </source>
</evidence>
<dbReference type="PROSITE" id="PS51841">
    <property type="entry name" value="LTD"/>
    <property type="match status" value="1"/>
</dbReference>
<feature type="domain" description="LTD" evidence="3">
    <location>
        <begin position="12"/>
        <end position="151"/>
    </location>
</feature>
<feature type="signal peptide" evidence="2">
    <location>
        <begin position="1"/>
        <end position="18"/>
    </location>
</feature>
<evidence type="ECO:0000256" key="1">
    <source>
        <dbReference type="ARBA" id="ARBA00022729"/>
    </source>
</evidence>
<evidence type="ECO:0000256" key="2">
    <source>
        <dbReference type="SAM" id="SignalP"/>
    </source>
</evidence>
<keyword evidence="1 2" id="KW-0732">Signal</keyword>
<dbReference type="InterPro" id="IPR001322">
    <property type="entry name" value="Lamin_tail_dom"/>
</dbReference>
<dbReference type="AlphaFoldDB" id="A0A2I0R1A5"/>
<keyword evidence="5" id="KW-1185">Reference proteome</keyword>
<accession>A0A2I0R1A5</accession>